<comment type="caution">
    <text evidence="1">The sequence shown here is derived from an EMBL/GenBank/DDBJ whole genome shotgun (WGS) entry which is preliminary data.</text>
</comment>
<organism evidence="1 2">
    <name type="scientific">Araneus ventricosus</name>
    <name type="common">Orbweaver spider</name>
    <name type="synonym">Epeira ventricosa</name>
    <dbReference type="NCBI Taxonomy" id="182803"/>
    <lineage>
        <taxon>Eukaryota</taxon>
        <taxon>Metazoa</taxon>
        <taxon>Ecdysozoa</taxon>
        <taxon>Arthropoda</taxon>
        <taxon>Chelicerata</taxon>
        <taxon>Arachnida</taxon>
        <taxon>Araneae</taxon>
        <taxon>Araneomorphae</taxon>
        <taxon>Entelegynae</taxon>
        <taxon>Araneoidea</taxon>
        <taxon>Araneidae</taxon>
        <taxon>Araneus</taxon>
    </lineage>
</organism>
<accession>A0A4Y2V0D9</accession>
<keyword evidence="2" id="KW-1185">Reference proteome</keyword>
<dbReference type="AlphaFoldDB" id="A0A4Y2V0D9"/>
<reference evidence="1 2" key="1">
    <citation type="journal article" date="2019" name="Sci. Rep.">
        <title>Orb-weaving spider Araneus ventricosus genome elucidates the spidroin gene catalogue.</title>
        <authorList>
            <person name="Kono N."/>
            <person name="Nakamura H."/>
            <person name="Ohtoshi R."/>
            <person name="Moran D.A.P."/>
            <person name="Shinohara A."/>
            <person name="Yoshida Y."/>
            <person name="Fujiwara M."/>
            <person name="Mori M."/>
            <person name="Tomita M."/>
            <person name="Arakawa K."/>
        </authorList>
    </citation>
    <scope>NUCLEOTIDE SEQUENCE [LARGE SCALE GENOMIC DNA]</scope>
</reference>
<dbReference type="EMBL" id="BGPR01042265">
    <property type="protein sequence ID" value="GBO18665.1"/>
    <property type="molecule type" value="Genomic_DNA"/>
</dbReference>
<dbReference type="Proteomes" id="UP000499080">
    <property type="component" value="Unassembled WGS sequence"/>
</dbReference>
<name>A0A4Y2V0D9_ARAVE</name>
<evidence type="ECO:0000313" key="2">
    <source>
        <dbReference type="Proteomes" id="UP000499080"/>
    </source>
</evidence>
<evidence type="ECO:0000313" key="1">
    <source>
        <dbReference type="EMBL" id="GBO18665.1"/>
    </source>
</evidence>
<proteinExistence type="predicted"/>
<protein>
    <submittedName>
        <fullName evidence="1">Uncharacterized protein</fullName>
    </submittedName>
</protein>
<gene>
    <name evidence="1" type="ORF">AVEN_222069_1</name>
</gene>
<sequence length="103" mass="11784">MDMKSIREPKITQNRNQYVAPSMEGIKEHFLDYNRSLGAVWANIRRESDWHGKTCISQKKTWQAHSGNQHMFSEPGQWPCFVSYRNGCVGLGLLSIPAATVLF</sequence>